<feature type="region of interest" description="Disordered" evidence="1">
    <location>
        <begin position="24"/>
        <end position="46"/>
    </location>
</feature>
<name>A0ABQ9Z032_9CRUS</name>
<accession>A0ABQ9Z032</accession>
<sequence length="76" mass="8360">MEAHLSRPHSVSLELALVCSRRVAEGKSTETSEHTNENQLENAPDDLNESALGQLYRLTKLWQAQAVLSPHPIAAV</sequence>
<comment type="caution">
    <text evidence="2">The sequence shown here is derived from an EMBL/GenBank/DDBJ whole genome shotgun (WGS) entry which is preliminary data.</text>
</comment>
<evidence type="ECO:0000313" key="3">
    <source>
        <dbReference type="Proteomes" id="UP001234178"/>
    </source>
</evidence>
<evidence type="ECO:0000313" key="2">
    <source>
        <dbReference type="EMBL" id="KAK4006272.1"/>
    </source>
</evidence>
<proteinExistence type="predicted"/>
<dbReference type="EMBL" id="JAOYFB010000002">
    <property type="protein sequence ID" value="KAK4006272.1"/>
    <property type="molecule type" value="Genomic_DNA"/>
</dbReference>
<gene>
    <name evidence="2" type="ORF">OUZ56_011427</name>
</gene>
<feature type="compositionally biased region" description="Basic and acidic residues" evidence="1">
    <location>
        <begin position="24"/>
        <end position="36"/>
    </location>
</feature>
<keyword evidence="3" id="KW-1185">Reference proteome</keyword>
<dbReference type="Proteomes" id="UP001234178">
    <property type="component" value="Unassembled WGS sequence"/>
</dbReference>
<reference evidence="2 3" key="1">
    <citation type="journal article" date="2023" name="Nucleic Acids Res.">
        <title>The hologenome of Daphnia magna reveals possible DNA methylation and microbiome-mediated evolution of the host genome.</title>
        <authorList>
            <person name="Chaturvedi A."/>
            <person name="Li X."/>
            <person name="Dhandapani V."/>
            <person name="Marshall H."/>
            <person name="Kissane S."/>
            <person name="Cuenca-Cambronero M."/>
            <person name="Asole G."/>
            <person name="Calvet F."/>
            <person name="Ruiz-Romero M."/>
            <person name="Marangio P."/>
            <person name="Guigo R."/>
            <person name="Rago D."/>
            <person name="Mirbahai L."/>
            <person name="Eastwood N."/>
            <person name="Colbourne J.K."/>
            <person name="Zhou J."/>
            <person name="Mallon E."/>
            <person name="Orsini L."/>
        </authorList>
    </citation>
    <scope>NUCLEOTIDE SEQUENCE [LARGE SCALE GENOMIC DNA]</scope>
    <source>
        <strain evidence="2">LRV0_1</strain>
    </source>
</reference>
<evidence type="ECO:0000256" key="1">
    <source>
        <dbReference type="SAM" id="MobiDB-lite"/>
    </source>
</evidence>
<protein>
    <submittedName>
        <fullName evidence="2">Uncharacterized protein</fullName>
    </submittedName>
</protein>
<organism evidence="2 3">
    <name type="scientific">Daphnia magna</name>
    <dbReference type="NCBI Taxonomy" id="35525"/>
    <lineage>
        <taxon>Eukaryota</taxon>
        <taxon>Metazoa</taxon>
        <taxon>Ecdysozoa</taxon>
        <taxon>Arthropoda</taxon>
        <taxon>Crustacea</taxon>
        <taxon>Branchiopoda</taxon>
        <taxon>Diplostraca</taxon>
        <taxon>Cladocera</taxon>
        <taxon>Anomopoda</taxon>
        <taxon>Daphniidae</taxon>
        <taxon>Daphnia</taxon>
    </lineage>
</organism>